<dbReference type="GO" id="GO:0003677">
    <property type="term" value="F:DNA binding"/>
    <property type="evidence" value="ECO:0007669"/>
    <property type="project" value="UniProtKB-KW"/>
</dbReference>
<dbReference type="AlphaFoldDB" id="A0A6N2RW50"/>
<proteinExistence type="predicted"/>
<name>A0A6N2RW50_9ACTO</name>
<dbReference type="GO" id="GO:0045892">
    <property type="term" value="P:negative regulation of DNA-templated transcription"/>
    <property type="evidence" value="ECO:0007669"/>
    <property type="project" value="TreeGrafter"/>
</dbReference>
<dbReference type="PRINTS" id="PR00035">
    <property type="entry name" value="HTHGNTR"/>
</dbReference>
<evidence type="ECO:0000259" key="4">
    <source>
        <dbReference type="PROSITE" id="PS50949"/>
    </source>
</evidence>
<dbReference type="InterPro" id="IPR050679">
    <property type="entry name" value="Bact_HTH_transcr_reg"/>
</dbReference>
<protein>
    <submittedName>
        <fullName evidence="5">Putative HTH-type transcriptional regulator YurK</fullName>
    </submittedName>
</protein>
<dbReference type="CDD" id="cd07377">
    <property type="entry name" value="WHTH_GntR"/>
    <property type="match status" value="1"/>
</dbReference>
<dbReference type="InterPro" id="IPR000524">
    <property type="entry name" value="Tscrpt_reg_HTH_GntR"/>
</dbReference>
<dbReference type="SMART" id="SM00866">
    <property type="entry name" value="UTRA"/>
    <property type="match status" value="1"/>
</dbReference>
<dbReference type="EMBL" id="CACRSM010000002">
    <property type="protein sequence ID" value="VYS85062.1"/>
    <property type="molecule type" value="Genomic_DNA"/>
</dbReference>
<dbReference type="PROSITE" id="PS50949">
    <property type="entry name" value="HTH_GNTR"/>
    <property type="match status" value="1"/>
</dbReference>
<dbReference type="InterPro" id="IPR028978">
    <property type="entry name" value="Chorismate_lyase_/UTRA_dom_sf"/>
</dbReference>
<dbReference type="Pfam" id="PF00392">
    <property type="entry name" value="GntR"/>
    <property type="match status" value="1"/>
</dbReference>
<dbReference type="PANTHER" id="PTHR44846">
    <property type="entry name" value="MANNOSYL-D-GLYCERATE TRANSPORT/METABOLISM SYSTEM REPRESSOR MNGR-RELATED"/>
    <property type="match status" value="1"/>
</dbReference>
<dbReference type="InterPro" id="IPR036388">
    <property type="entry name" value="WH-like_DNA-bd_sf"/>
</dbReference>
<dbReference type="InterPro" id="IPR036390">
    <property type="entry name" value="WH_DNA-bd_sf"/>
</dbReference>
<evidence type="ECO:0000313" key="5">
    <source>
        <dbReference type="EMBL" id="VYS85062.1"/>
    </source>
</evidence>
<dbReference type="SMART" id="SM00345">
    <property type="entry name" value="HTH_GNTR"/>
    <property type="match status" value="1"/>
</dbReference>
<dbReference type="InterPro" id="IPR011663">
    <property type="entry name" value="UTRA"/>
</dbReference>
<sequence length="252" mass="28131">MTSISPPVYEQIAQAIRRQILDGDLPPGSRLPSESILCERFSVTRGTVRRALQVLTHEGHLRSYQGKGTFVTAQDDKRILWGFGSLTDRLQGSSDQARARVIEHGVVTRQNRPFLRLKRLRLIESNTGVFPVSLDLSFIPIDLLPGIQDVDFTDLSIYHVLRDIYKSSPKFSVVSLRAQSIDQETRTILGEPAGTRCLLHLTGSTYDHNGACIEESEVTYSTRVQATLTIDQVRGHAEPVTLNESASTRGRF</sequence>
<dbReference type="PANTHER" id="PTHR44846:SF1">
    <property type="entry name" value="MANNOSYL-D-GLYCERATE TRANSPORT_METABOLISM SYSTEM REPRESSOR MNGR-RELATED"/>
    <property type="match status" value="1"/>
</dbReference>
<keyword evidence="3" id="KW-0804">Transcription</keyword>
<dbReference type="GO" id="GO:0003700">
    <property type="term" value="F:DNA-binding transcription factor activity"/>
    <property type="evidence" value="ECO:0007669"/>
    <property type="project" value="InterPro"/>
</dbReference>
<dbReference type="Gene3D" id="1.10.10.10">
    <property type="entry name" value="Winged helix-like DNA-binding domain superfamily/Winged helix DNA-binding domain"/>
    <property type="match status" value="1"/>
</dbReference>
<dbReference type="SUPFAM" id="SSF64288">
    <property type="entry name" value="Chorismate lyase-like"/>
    <property type="match status" value="1"/>
</dbReference>
<accession>A0A6N2RW50</accession>
<dbReference type="Gene3D" id="3.40.1410.10">
    <property type="entry name" value="Chorismate lyase-like"/>
    <property type="match status" value="1"/>
</dbReference>
<keyword evidence="2" id="KW-0238">DNA-binding</keyword>
<evidence type="ECO:0000256" key="2">
    <source>
        <dbReference type="ARBA" id="ARBA00023125"/>
    </source>
</evidence>
<organism evidence="5">
    <name type="scientific">Schaalia odontolytica</name>
    <dbReference type="NCBI Taxonomy" id="1660"/>
    <lineage>
        <taxon>Bacteria</taxon>
        <taxon>Bacillati</taxon>
        <taxon>Actinomycetota</taxon>
        <taxon>Actinomycetes</taxon>
        <taxon>Actinomycetales</taxon>
        <taxon>Actinomycetaceae</taxon>
        <taxon>Schaalia</taxon>
    </lineage>
</organism>
<dbReference type="SUPFAM" id="SSF46785">
    <property type="entry name" value="Winged helix' DNA-binding domain"/>
    <property type="match status" value="1"/>
</dbReference>
<reference evidence="5" key="1">
    <citation type="submission" date="2019-11" db="EMBL/GenBank/DDBJ databases">
        <authorList>
            <person name="Feng L."/>
        </authorList>
    </citation>
    <scope>NUCLEOTIDE SEQUENCE</scope>
    <source>
        <strain evidence="5">AodontolyticusLFYP35</strain>
    </source>
</reference>
<gene>
    <name evidence="5" type="primary">yurK</name>
    <name evidence="5" type="ORF">AOLFYP35_00554</name>
</gene>
<feature type="domain" description="HTH gntR-type" evidence="4">
    <location>
        <begin position="6"/>
        <end position="74"/>
    </location>
</feature>
<dbReference type="Pfam" id="PF07702">
    <property type="entry name" value="UTRA"/>
    <property type="match status" value="1"/>
</dbReference>
<evidence type="ECO:0000256" key="1">
    <source>
        <dbReference type="ARBA" id="ARBA00023015"/>
    </source>
</evidence>
<keyword evidence="1" id="KW-0805">Transcription regulation</keyword>
<evidence type="ECO:0000256" key="3">
    <source>
        <dbReference type="ARBA" id="ARBA00023163"/>
    </source>
</evidence>